<dbReference type="PANTHER" id="PTHR43386:SF1">
    <property type="entry name" value="D,D-DIPEPTIDE TRANSPORT SYSTEM PERMEASE PROTEIN DDPC-RELATED"/>
    <property type="match status" value="1"/>
</dbReference>
<feature type="transmembrane region" description="Helical" evidence="7">
    <location>
        <begin position="239"/>
        <end position="262"/>
    </location>
</feature>
<feature type="transmembrane region" description="Helical" evidence="7">
    <location>
        <begin position="78"/>
        <end position="102"/>
    </location>
</feature>
<dbReference type="PROSITE" id="PS50928">
    <property type="entry name" value="ABC_TM1"/>
    <property type="match status" value="1"/>
</dbReference>
<dbReference type="InterPro" id="IPR000515">
    <property type="entry name" value="MetI-like"/>
</dbReference>
<feature type="domain" description="ABC transmembrane type-1" evidence="8">
    <location>
        <begin position="74"/>
        <end position="262"/>
    </location>
</feature>
<dbReference type="Proteomes" id="UP000290092">
    <property type="component" value="Unassembled WGS sequence"/>
</dbReference>
<sequence>MRNFFYKIIKDPISLVCIFIILFIIILGLFAPYFAPHDPLLPNLNEKFAPWSTNYPLGSDHLGRCIASRLIFAIRTTFFLAIFAMFITILLGLVCGLLASFFKRLETPILRLCDLMLSFPSELMMLAIVGILGAGIENIIIANIISKVPWHTRMIYTFCLKYKNENFILYSKVLGTPSYLILKNHLLPLILCDIALLATLNIGGVILSISALSFLGLGIQAPTPEWGMMLNEAKNVMSIAPLQMVAPGLTILIIVVIFNFLGDSIRDTLDPKFYKKERV</sequence>
<keyword evidence="6 7" id="KW-0472">Membrane</keyword>
<dbReference type="GO" id="GO:0005886">
    <property type="term" value="C:plasma membrane"/>
    <property type="evidence" value="ECO:0007669"/>
    <property type="project" value="UniProtKB-SubCell"/>
</dbReference>
<name>A0AAX2AK92_9BACT</name>
<dbReference type="AlphaFoldDB" id="A0AAX2AK92"/>
<evidence type="ECO:0000256" key="6">
    <source>
        <dbReference type="ARBA" id="ARBA00023136"/>
    </source>
</evidence>
<keyword evidence="4 7" id="KW-0812">Transmembrane</keyword>
<evidence type="ECO:0000256" key="5">
    <source>
        <dbReference type="ARBA" id="ARBA00022989"/>
    </source>
</evidence>
<evidence type="ECO:0000313" key="9">
    <source>
        <dbReference type="EMBL" id="RXK16533.1"/>
    </source>
</evidence>
<feature type="transmembrane region" description="Helical" evidence="7">
    <location>
        <begin position="12"/>
        <end position="35"/>
    </location>
</feature>
<dbReference type="GO" id="GO:0055085">
    <property type="term" value="P:transmembrane transport"/>
    <property type="evidence" value="ECO:0007669"/>
    <property type="project" value="InterPro"/>
</dbReference>
<comment type="similarity">
    <text evidence="7">Belongs to the binding-protein-dependent transport system permease family.</text>
</comment>
<evidence type="ECO:0000259" key="8">
    <source>
        <dbReference type="PROSITE" id="PS50928"/>
    </source>
</evidence>
<gene>
    <name evidence="9" type="ORF">CP985_03000</name>
</gene>
<reference evidence="9 10" key="1">
    <citation type="submission" date="2017-09" db="EMBL/GenBank/DDBJ databases">
        <title>Genomics of the genus Arcobacter.</title>
        <authorList>
            <person name="Perez-Cataluna A."/>
            <person name="Figueras M.J."/>
            <person name="Salas-Masso N."/>
        </authorList>
    </citation>
    <scope>NUCLEOTIDE SEQUENCE [LARGE SCALE GENOMIC DNA]</scope>
    <source>
        <strain evidence="9 10">CECT 7386</strain>
    </source>
</reference>
<dbReference type="EMBL" id="NXID01000006">
    <property type="protein sequence ID" value="RXK16533.1"/>
    <property type="molecule type" value="Genomic_DNA"/>
</dbReference>
<dbReference type="InterPro" id="IPR050366">
    <property type="entry name" value="BP-dependent_transpt_permease"/>
</dbReference>
<dbReference type="InterPro" id="IPR035906">
    <property type="entry name" value="MetI-like_sf"/>
</dbReference>
<dbReference type="CDD" id="cd06261">
    <property type="entry name" value="TM_PBP2"/>
    <property type="match status" value="1"/>
</dbReference>
<evidence type="ECO:0000256" key="3">
    <source>
        <dbReference type="ARBA" id="ARBA00022475"/>
    </source>
</evidence>
<evidence type="ECO:0000313" key="10">
    <source>
        <dbReference type="Proteomes" id="UP000290092"/>
    </source>
</evidence>
<keyword evidence="10" id="KW-1185">Reference proteome</keyword>
<dbReference type="InterPro" id="IPR025966">
    <property type="entry name" value="OppC_N"/>
</dbReference>
<dbReference type="Gene3D" id="1.10.3720.10">
    <property type="entry name" value="MetI-like"/>
    <property type="match status" value="1"/>
</dbReference>
<accession>A0AAX2AK92</accession>
<feature type="transmembrane region" description="Helical" evidence="7">
    <location>
        <begin position="166"/>
        <end position="182"/>
    </location>
</feature>
<feature type="transmembrane region" description="Helical" evidence="7">
    <location>
        <begin position="123"/>
        <end position="146"/>
    </location>
</feature>
<protein>
    <submittedName>
        <fullName evidence="9">Nickel ABC transporter permease subunit NikC</fullName>
    </submittedName>
</protein>
<dbReference type="RefSeq" id="WP_114841186.1">
    <property type="nucleotide sequence ID" value="NZ_CP031219.1"/>
</dbReference>
<dbReference type="NCBIfam" id="NF045473">
    <property type="entry name" value="Opp1C"/>
    <property type="match status" value="1"/>
</dbReference>
<dbReference type="Pfam" id="PF00528">
    <property type="entry name" value="BPD_transp_1"/>
    <property type="match status" value="1"/>
</dbReference>
<feature type="transmembrane region" description="Helical" evidence="7">
    <location>
        <begin position="194"/>
        <end position="219"/>
    </location>
</feature>
<keyword evidence="2 7" id="KW-0813">Transport</keyword>
<evidence type="ECO:0000256" key="7">
    <source>
        <dbReference type="RuleBase" id="RU363032"/>
    </source>
</evidence>
<evidence type="ECO:0000256" key="2">
    <source>
        <dbReference type="ARBA" id="ARBA00022448"/>
    </source>
</evidence>
<comment type="subcellular location">
    <subcellularLocation>
        <location evidence="1 7">Cell membrane</location>
        <topology evidence="1 7">Multi-pass membrane protein</topology>
    </subcellularLocation>
</comment>
<dbReference type="InterPro" id="IPR053474">
    <property type="entry name" value="Staphylopine_ABC_permease"/>
</dbReference>
<organism evidence="9 10">
    <name type="scientific">Malaciobacter mytili LMG 24559</name>
    <dbReference type="NCBI Taxonomy" id="1032238"/>
    <lineage>
        <taxon>Bacteria</taxon>
        <taxon>Pseudomonadati</taxon>
        <taxon>Campylobacterota</taxon>
        <taxon>Epsilonproteobacteria</taxon>
        <taxon>Campylobacterales</taxon>
        <taxon>Arcobacteraceae</taxon>
        <taxon>Malaciobacter</taxon>
    </lineage>
</organism>
<dbReference type="Pfam" id="PF12911">
    <property type="entry name" value="OppC_N"/>
    <property type="match status" value="1"/>
</dbReference>
<evidence type="ECO:0000256" key="1">
    <source>
        <dbReference type="ARBA" id="ARBA00004651"/>
    </source>
</evidence>
<evidence type="ECO:0000256" key="4">
    <source>
        <dbReference type="ARBA" id="ARBA00022692"/>
    </source>
</evidence>
<keyword evidence="5 7" id="KW-1133">Transmembrane helix</keyword>
<dbReference type="KEGG" id="amyt:AMYT_0718"/>
<comment type="caution">
    <text evidence="9">The sequence shown here is derived from an EMBL/GenBank/DDBJ whole genome shotgun (WGS) entry which is preliminary data.</text>
</comment>
<keyword evidence="3" id="KW-1003">Cell membrane</keyword>
<dbReference type="PANTHER" id="PTHR43386">
    <property type="entry name" value="OLIGOPEPTIDE TRANSPORT SYSTEM PERMEASE PROTEIN APPC"/>
    <property type="match status" value="1"/>
</dbReference>
<dbReference type="SUPFAM" id="SSF161098">
    <property type="entry name" value="MetI-like"/>
    <property type="match status" value="1"/>
</dbReference>
<proteinExistence type="inferred from homology"/>